<sequence length="468" mass="53134">MDTLIRSSFFAHSNNFTIYGGTFKAEHHNYHSDEHQRCQNDDSDLQELPEVTPEHLGGNGRTLRGKSFEDPGISYSLARESLQKGPMDLQYWRGGTERESTSRHSKDLGQNRSGNDPHLLRIIGKSPTSSNPDNDPYYILSPEEYTLPNRIGIKTRRAEGDNEDRSMESRLQFCFDVTFLLVSLHTQPQAGLDFLSTFRPNRWLADLEIENFDVFSDDDGKTMLALTPQWAPQIGFEENGGSSDFVQAPWSRGHHGATDVEVTKDDIRVFNALISKLFNDANHIIYREWREKVGCNDEDQIDEPATWKLDLDDGNSLLQSSSLTSVPPTNVENFLCRREIAWRCLSGMNPVSSISNILEIYDAIIPRLLSTSPIDFPRRPERRRLTVEHRCKGYRREEITFTADAFHNAILVFRAPSLNEICSLCGQVVSQGSCFSGQQSAKSQGQAEVEEAEKLQKEKEPIILYLII</sequence>
<dbReference type="OrthoDB" id="3026831at2759"/>
<evidence type="ECO:0000313" key="3">
    <source>
        <dbReference type="Proteomes" id="UP000518752"/>
    </source>
</evidence>
<evidence type="ECO:0000313" key="2">
    <source>
        <dbReference type="EMBL" id="KAF5387264.1"/>
    </source>
</evidence>
<accession>A0A8H5MAZ2</accession>
<dbReference type="AlphaFoldDB" id="A0A8H5MAZ2"/>
<dbReference type="EMBL" id="JAACJN010000034">
    <property type="protein sequence ID" value="KAF5387264.1"/>
    <property type="molecule type" value="Genomic_DNA"/>
</dbReference>
<feature type="region of interest" description="Disordered" evidence="1">
    <location>
        <begin position="94"/>
        <end position="136"/>
    </location>
</feature>
<feature type="compositionally biased region" description="Basic and acidic residues" evidence="1">
    <location>
        <begin position="95"/>
        <end position="109"/>
    </location>
</feature>
<organism evidence="2 3">
    <name type="scientific">Collybiopsis confluens</name>
    <dbReference type="NCBI Taxonomy" id="2823264"/>
    <lineage>
        <taxon>Eukaryota</taxon>
        <taxon>Fungi</taxon>
        <taxon>Dikarya</taxon>
        <taxon>Basidiomycota</taxon>
        <taxon>Agaricomycotina</taxon>
        <taxon>Agaricomycetes</taxon>
        <taxon>Agaricomycetidae</taxon>
        <taxon>Agaricales</taxon>
        <taxon>Marasmiineae</taxon>
        <taxon>Omphalotaceae</taxon>
        <taxon>Collybiopsis</taxon>
    </lineage>
</organism>
<keyword evidence="3" id="KW-1185">Reference proteome</keyword>
<reference evidence="2 3" key="1">
    <citation type="journal article" date="2020" name="ISME J.">
        <title>Uncovering the hidden diversity of litter-decomposition mechanisms in mushroom-forming fungi.</title>
        <authorList>
            <person name="Floudas D."/>
            <person name="Bentzer J."/>
            <person name="Ahren D."/>
            <person name="Johansson T."/>
            <person name="Persson P."/>
            <person name="Tunlid A."/>
        </authorList>
    </citation>
    <scope>NUCLEOTIDE SEQUENCE [LARGE SCALE GENOMIC DNA]</scope>
    <source>
        <strain evidence="2 3">CBS 406.79</strain>
    </source>
</reference>
<dbReference type="Proteomes" id="UP000518752">
    <property type="component" value="Unassembled WGS sequence"/>
</dbReference>
<name>A0A8H5MAZ2_9AGAR</name>
<evidence type="ECO:0000256" key="1">
    <source>
        <dbReference type="SAM" id="MobiDB-lite"/>
    </source>
</evidence>
<gene>
    <name evidence="2" type="ORF">D9757_006851</name>
</gene>
<feature type="region of interest" description="Disordered" evidence="1">
    <location>
        <begin position="49"/>
        <end position="70"/>
    </location>
</feature>
<protein>
    <submittedName>
        <fullName evidence="2">Uncharacterized protein</fullName>
    </submittedName>
</protein>
<proteinExistence type="predicted"/>
<comment type="caution">
    <text evidence="2">The sequence shown here is derived from an EMBL/GenBank/DDBJ whole genome shotgun (WGS) entry which is preliminary data.</text>
</comment>